<dbReference type="InterPro" id="IPR011659">
    <property type="entry name" value="WD40"/>
</dbReference>
<comment type="caution">
    <text evidence="5">The sequence shown here is derived from an EMBL/GenBank/DDBJ whole genome shotgun (WGS) entry which is preliminary data.</text>
</comment>
<evidence type="ECO:0000256" key="4">
    <source>
        <dbReference type="SAM" id="MobiDB-lite"/>
    </source>
</evidence>
<dbReference type="PROSITE" id="PS00678">
    <property type="entry name" value="WD_REPEATS_1"/>
    <property type="match status" value="1"/>
</dbReference>
<dbReference type="Pfam" id="PF07676">
    <property type="entry name" value="PD40"/>
    <property type="match status" value="1"/>
</dbReference>
<dbReference type="InterPro" id="IPR036322">
    <property type="entry name" value="WD40_repeat_dom_sf"/>
</dbReference>
<feature type="region of interest" description="Disordered" evidence="4">
    <location>
        <begin position="415"/>
        <end position="448"/>
    </location>
</feature>
<evidence type="ECO:0008006" key="7">
    <source>
        <dbReference type="Google" id="ProtNLM"/>
    </source>
</evidence>
<dbReference type="Gene3D" id="2.130.10.10">
    <property type="entry name" value="YVTN repeat-like/Quinoprotein amine dehydrogenase"/>
    <property type="match status" value="3"/>
</dbReference>
<evidence type="ECO:0000256" key="3">
    <source>
        <dbReference type="PROSITE-ProRule" id="PRU00221"/>
    </source>
</evidence>
<dbReference type="PANTHER" id="PTHR19848:SF8">
    <property type="entry name" value="F-BOX AND WD REPEAT DOMAIN CONTAINING 7"/>
    <property type="match status" value="1"/>
</dbReference>
<dbReference type="InterPro" id="IPR015943">
    <property type="entry name" value="WD40/YVTN_repeat-like_dom_sf"/>
</dbReference>
<dbReference type="EMBL" id="BSTK01000018">
    <property type="protein sequence ID" value="GLY90992.1"/>
    <property type="molecule type" value="Genomic_DNA"/>
</dbReference>
<gene>
    <name evidence="5" type="ORF">Airi02_089210</name>
</gene>
<dbReference type="InterPro" id="IPR001680">
    <property type="entry name" value="WD40_rpt"/>
</dbReference>
<keyword evidence="2" id="KW-0677">Repeat</keyword>
<dbReference type="PROSITE" id="PS50294">
    <property type="entry name" value="WD_REPEATS_REGION"/>
    <property type="match status" value="1"/>
</dbReference>
<accession>A0A9W6SE02</accession>
<dbReference type="SUPFAM" id="SSF50978">
    <property type="entry name" value="WD40 repeat-like"/>
    <property type="match status" value="1"/>
</dbReference>
<dbReference type="InterPro" id="IPR019775">
    <property type="entry name" value="WD40_repeat_CS"/>
</dbReference>
<dbReference type="Pfam" id="PF00400">
    <property type="entry name" value="WD40"/>
    <property type="match status" value="5"/>
</dbReference>
<evidence type="ECO:0000313" key="5">
    <source>
        <dbReference type="EMBL" id="GLY90992.1"/>
    </source>
</evidence>
<evidence type="ECO:0000256" key="1">
    <source>
        <dbReference type="ARBA" id="ARBA00022574"/>
    </source>
</evidence>
<dbReference type="SMART" id="SM00320">
    <property type="entry name" value="WD40"/>
    <property type="match status" value="7"/>
</dbReference>
<dbReference type="PANTHER" id="PTHR19848">
    <property type="entry name" value="WD40 REPEAT PROTEIN"/>
    <property type="match status" value="1"/>
</dbReference>
<organism evidence="5 6">
    <name type="scientific">Actinoallomurus iriomotensis</name>
    <dbReference type="NCBI Taxonomy" id="478107"/>
    <lineage>
        <taxon>Bacteria</taxon>
        <taxon>Bacillati</taxon>
        <taxon>Actinomycetota</taxon>
        <taxon>Actinomycetes</taxon>
        <taxon>Streptosporangiales</taxon>
        <taxon>Thermomonosporaceae</taxon>
        <taxon>Actinoallomurus</taxon>
    </lineage>
</organism>
<keyword evidence="1 3" id="KW-0853">WD repeat</keyword>
<dbReference type="CDD" id="cd00200">
    <property type="entry name" value="WD40"/>
    <property type="match status" value="1"/>
</dbReference>
<dbReference type="RefSeq" id="WP_285582262.1">
    <property type="nucleotide sequence ID" value="NZ_BSTK01000018.1"/>
</dbReference>
<keyword evidence="6" id="KW-1185">Reference proteome</keyword>
<dbReference type="AlphaFoldDB" id="A0A9W6SE02"/>
<evidence type="ECO:0000313" key="6">
    <source>
        <dbReference type="Proteomes" id="UP001165074"/>
    </source>
</evidence>
<name>A0A9W6SE02_9ACTN</name>
<reference evidence="5" key="1">
    <citation type="submission" date="2023-03" db="EMBL/GenBank/DDBJ databases">
        <title>Actinoallomurus iriomotensis NBRC 103684.</title>
        <authorList>
            <person name="Ichikawa N."/>
            <person name="Sato H."/>
            <person name="Tonouchi N."/>
        </authorList>
    </citation>
    <scope>NUCLEOTIDE SEQUENCE</scope>
    <source>
        <strain evidence="5">NBRC 103684</strain>
    </source>
</reference>
<feature type="repeat" description="WD" evidence="3">
    <location>
        <begin position="672"/>
        <end position="713"/>
    </location>
</feature>
<feature type="repeat" description="WD" evidence="3">
    <location>
        <begin position="587"/>
        <end position="628"/>
    </location>
</feature>
<evidence type="ECO:0000256" key="2">
    <source>
        <dbReference type="ARBA" id="ARBA00022737"/>
    </source>
</evidence>
<proteinExistence type="predicted"/>
<protein>
    <recommendedName>
        <fullName evidence="7">WD40 repeat domain-containing protein</fullName>
    </recommendedName>
</protein>
<dbReference type="Proteomes" id="UP001165074">
    <property type="component" value="Unassembled WGS sequence"/>
</dbReference>
<sequence>MWGLRMVPIAPFIELIGEAFSVIVENQTKRLEIADAQAARRSENRHRTAAGAIQGALVLVQAGQLLHTWQQSRRQRLGELGVVPSGSGTAAYASGAVTRLSELKELKRYEDELSAYPIMGGPGVLAGALALDPVRPLVLIVPPREGADATRWGDRLVNRVSSDLGRYHEILQVRIADRPFQWPHAGLYANDLAQVPTVIVELLSDRERLDIRVGGCHLGFDDPPVLPMRPMAPLRFPRAEHWSGEIVDELNRSAPRQAFTLVPPRTDDELADLNHELAARVSTLCAVAMVDCHHLARVPGYDERLDQAIAAAGVVGTDWPINGLVPLPLVADPAYHLLHQALRRQARGQHAVAEEDLRLAVTLLAGTDAAPETSLRELIEAAFATGRMHHKHLAKLREAVERVHGDRRLQDLLDRARPWRLPSDDEPEPQPIPERPAAIEPEPDPAPVPVVDPPVQRPTDAAQRVFSPHPGWVNGVAWSPDGRFLAAAADVGFVWDTTDGGLRATLRAPGAVVKAVSWSPDGRRLATSGEAVHIWDPATGDLRTTLEPSGTRGNVAWSPDGRWIAACARGGRMGIWDAATGELRHSLLSHPFGGRSVAWSPDGRRLATTCSHEEVLIWDPVTGEEIGSFFTDKNDTPIGSVAWSPDGQRIAGVSNGGAHLFVWDTAASRPKFSVRVRKLASVAWSPAGDRFATGHTHQIINLWDPATGDVTRTLAGHIAARSLTFRTMPLAWSPDGRLLASGGVDRTARIWEV</sequence>
<feature type="repeat" description="WD" evidence="3">
    <location>
        <begin position="730"/>
        <end position="753"/>
    </location>
</feature>
<dbReference type="PROSITE" id="PS50082">
    <property type="entry name" value="WD_REPEATS_2"/>
    <property type="match status" value="3"/>
</dbReference>